<protein>
    <recommendedName>
        <fullName evidence="5">PNPLA domain-containing protein</fullName>
    </recommendedName>
</protein>
<feature type="short sequence motif" description="DGA/G" evidence="4">
    <location>
        <begin position="214"/>
        <end position="216"/>
    </location>
</feature>
<evidence type="ECO:0000256" key="2">
    <source>
        <dbReference type="ARBA" id="ARBA00022963"/>
    </source>
</evidence>
<keyword evidence="2 4" id="KW-0442">Lipid degradation</keyword>
<evidence type="ECO:0000256" key="1">
    <source>
        <dbReference type="ARBA" id="ARBA00022801"/>
    </source>
</evidence>
<feature type="active site" description="Nucleophile" evidence="4">
    <location>
        <position position="66"/>
    </location>
</feature>
<evidence type="ECO:0000313" key="7">
    <source>
        <dbReference type="Proteomes" id="UP001590950"/>
    </source>
</evidence>
<dbReference type="Pfam" id="PF01734">
    <property type="entry name" value="Patatin"/>
    <property type="match status" value="1"/>
</dbReference>
<accession>A0ABR4AU40</accession>
<evidence type="ECO:0000256" key="3">
    <source>
        <dbReference type="ARBA" id="ARBA00023098"/>
    </source>
</evidence>
<reference evidence="6 7" key="1">
    <citation type="submission" date="2024-09" db="EMBL/GenBank/DDBJ databases">
        <title>Rethinking Asexuality: The Enigmatic Case of Functional Sexual Genes in Lepraria (Stereocaulaceae).</title>
        <authorList>
            <person name="Doellman M."/>
            <person name="Sun Y."/>
            <person name="Barcenas-Pena A."/>
            <person name="Lumbsch H.T."/>
            <person name="Grewe F."/>
        </authorList>
    </citation>
    <scope>NUCLEOTIDE SEQUENCE [LARGE SCALE GENOMIC DNA]</scope>
    <source>
        <strain evidence="6 7">Mercado 3170</strain>
    </source>
</reference>
<evidence type="ECO:0000313" key="6">
    <source>
        <dbReference type="EMBL" id="KAL2048256.1"/>
    </source>
</evidence>
<comment type="caution">
    <text evidence="6">The sequence shown here is derived from an EMBL/GenBank/DDBJ whole genome shotgun (WGS) entry which is preliminary data.</text>
</comment>
<dbReference type="InterPro" id="IPR016035">
    <property type="entry name" value="Acyl_Trfase/lysoPLipase"/>
</dbReference>
<dbReference type="EMBL" id="JBEFKJ010000001">
    <property type="protein sequence ID" value="KAL2048256.1"/>
    <property type="molecule type" value="Genomic_DNA"/>
</dbReference>
<dbReference type="Proteomes" id="UP001590950">
    <property type="component" value="Unassembled WGS sequence"/>
</dbReference>
<evidence type="ECO:0000259" key="5">
    <source>
        <dbReference type="PROSITE" id="PS51635"/>
    </source>
</evidence>
<keyword evidence="3 4" id="KW-0443">Lipid metabolism</keyword>
<dbReference type="Gene3D" id="3.40.1090.10">
    <property type="entry name" value="Cytosolic phospholipase A2 catalytic domain"/>
    <property type="match status" value="1"/>
</dbReference>
<keyword evidence="7" id="KW-1185">Reference proteome</keyword>
<dbReference type="SUPFAM" id="SSF52151">
    <property type="entry name" value="FabD/lysophospholipase-like"/>
    <property type="match status" value="1"/>
</dbReference>
<dbReference type="PROSITE" id="PS51635">
    <property type="entry name" value="PNPLA"/>
    <property type="match status" value="1"/>
</dbReference>
<feature type="active site" description="Proton acceptor" evidence="4">
    <location>
        <position position="214"/>
    </location>
</feature>
<feature type="domain" description="PNPLA" evidence="5">
    <location>
        <begin position="22"/>
        <end position="227"/>
    </location>
</feature>
<feature type="short sequence motif" description="GXGXXG" evidence="4">
    <location>
        <begin position="26"/>
        <end position="31"/>
    </location>
</feature>
<feature type="short sequence motif" description="GXSXG" evidence="4">
    <location>
        <begin position="64"/>
        <end position="68"/>
    </location>
</feature>
<organism evidence="6 7">
    <name type="scientific">Stereocaulon virgatum</name>
    <dbReference type="NCBI Taxonomy" id="373712"/>
    <lineage>
        <taxon>Eukaryota</taxon>
        <taxon>Fungi</taxon>
        <taxon>Dikarya</taxon>
        <taxon>Ascomycota</taxon>
        <taxon>Pezizomycotina</taxon>
        <taxon>Lecanoromycetes</taxon>
        <taxon>OSLEUM clade</taxon>
        <taxon>Lecanoromycetidae</taxon>
        <taxon>Lecanorales</taxon>
        <taxon>Lecanorineae</taxon>
        <taxon>Stereocaulaceae</taxon>
        <taxon>Stereocaulon</taxon>
    </lineage>
</organism>
<dbReference type="PANTHER" id="PTHR24185">
    <property type="entry name" value="CALCIUM-INDEPENDENT PHOSPHOLIPASE A2-GAMMA"/>
    <property type="match status" value="1"/>
</dbReference>
<gene>
    <name evidence="6" type="ORF">N7G274_000167</name>
</gene>
<dbReference type="CDD" id="cd07216">
    <property type="entry name" value="Pat17_PNPLA8_PNPLA9_like3"/>
    <property type="match status" value="1"/>
</dbReference>
<proteinExistence type="predicted"/>
<name>A0ABR4AU40_9LECA</name>
<dbReference type="PANTHER" id="PTHR24185:SF1">
    <property type="entry name" value="CALCIUM-INDEPENDENT PHOSPHOLIPASE A2-GAMMA"/>
    <property type="match status" value="1"/>
</dbReference>
<evidence type="ECO:0000256" key="4">
    <source>
        <dbReference type="PROSITE-ProRule" id="PRU01161"/>
    </source>
</evidence>
<keyword evidence="1 4" id="KW-0378">Hydrolase</keyword>
<sequence length="801" mass="89362">MSASAEPAPLGAQSQRRVRKILSLDGGGVRGLSEILILQSIMSLLSFERRVDVEPWQEFDMICGTSTGGILAILLGRLKLTVAEAQSAYLGLSKNIFARKHHTLNPTRAYDKLKANGKFESEPLNEQTRALLEERGLTNDELLRDPDKDGCKVFVCAVREADTSAPAVIRSYRSRRPDTLSDNVKIWEAARATSAASTFFDPVEIGPFKQKYVDGALGWNNPIDLAEFESRDLWPDDDRIFISLGTGSVPGQGVEGNLVDLARRLAKIVTEADMTNDRFRRTHSKLVDDNRLFRFTVTQGLGNIGLEEYQAINKIAAYTETYMQNSDVFKLLEACVRSMKDAGQRLNIAGPHEYEDLLAYQARDVMTKICSTCLKGQSVGSTLFMCRTCNVWECIVCKVYHDKKHQSSMLRFTPLQWNQSMEHDLVKSCSLCSRLVRSRFECTQCAKALCDICCDIVSTNDAWFEEHDPTHKSFRSIVPPNFAIGPPMTRSCTCVGDGNVMMHCSRCLNALKAGSTLHWCITCRNIYGAAVRSCSKCHREELPKHNGHKFQTILLVRKEPSAATPRKSTAAEQFGECWQCFDCDSIIHWSNFARHPCPTMGFVAGNAMLDAIRFDQTKCVRLAEPKWPFEEPSYTRVQCSACKDFIPYDTWSLICPDCVSMTCKKCLKTTRENHSHNTNLCKIASTHASLRPGNGRRCQACSREHPGHEFSGIQCTNCRRWELCYKCLVNKNSARHPTCGGRMTVWELLIPKSGLNVAQGSNSRAAKIMRGVGDNPGYVLAAAMGGLLAAAALEDIIDDDD</sequence>
<dbReference type="InterPro" id="IPR002641">
    <property type="entry name" value="PNPLA_dom"/>
</dbReference>